<comment type="caution">
    <text evidence="7">The sequence shown here is derived from an EMBL/GenBank/DDBJ whole genome shotgun (WGS) entry which is preliminary data.</text>
</comment>
<name>A0A8S4F2X7_PLUXY</name>
<dbReference type="Proteomes" id="UP000653454">
    <property type="component" value="Unassembled WGS sequence"/>
</dbReference>
<dbReference type="GO" id="GO:0016020">
    <property type="term" value="C:membrane"/>
    <property type="evidence" value="ECO:0007669"/>
    <property type="project" value="UniProtKB-SubCell"/>
</dbReference>
<feature type="compositionally biased region" description="Polar residues" evidence="5">
    <location>
        <begin position="18"/>
        <end position="32"/>
    </location>
</feature>
<feature type="transmembrane region" description="Helical" evidence="6">
    <location>
        <begin position="442"/>
        <end position="461"/>
    </location>
</feature>
<dbReference type="AlphaFoldDB" id="A0A8S4F2X7"/>
<feature type="transmembrane region" description="Helical" evidence="6">
    <location>
        <begin position="156"/>
        <end position="181"/>
    </location>
</feature>
<keyword evidence="4 6" id="KW-0472">Membrane</keyword>
<feature type="transmembrane region" description="Helical" evidence="6">
    <location>
        <begin position="224"/>
        <end position="245"/>
    </location>
</feature>
<comment type="subcellular location">
    <subcellularLocation>
        <location evidence="1">Membrane</location>
        <topology evidence="1">Multi-pass membrane protein</topology>
    </subcellularLocation>
</comment>
<accession>A0A8S4F2X7</accession>
<evidence type="ECO:0000256" key="4">
    <source>
        <dbReference type="ARBA" id="ARBA00023136"/>
    </source>
</evidence>
<evidence type="ECO:0000313" key="7">
    <source>
        <dbReference type="EMBL" id="CAG9120948.1"/>
    </source>
</evidence>
<feature type="transmembrane region" description="Helical" evidence="6">
    <location>
        <begin position="323"/>
        <end position="341"/>
    </location>
</feature>
<dbReference type="Gene3D" id="1.20.1250.20">
    <property type="entry name" value="MFS general substrate transporter like domains"/>
    <property type="match status" value="1"/>
</dbReference>
<evidence type="ECO:0000256" key="6">
    <source>
        <dbReference type="SAM" id="Phobius"/>
    </source>
</evidence>
<evidence type="ECO:0000256" key="1">
    <source>
        <dbReference type="ARBA" id="ARBA00004141"/>
    </source>
</evidence>
<evidence type="ECO:0000256" key="2">
    <source>
        <dbReference type="ARBA" id="ARBA00022692"/>
    </source>
</evidence>
<evidence type="ECO:0000256" key="3">
    <source>
        <dbReference type="ARBA" id="ARBA00022989"/>
    </source>
</evidence>
<feature type="region of interest" description="Disordered" evidence="5">
    <location>
        <begin position="1"/>
        <end position="33"/>
    </location>
</feature>
<dbReference type="GO" id="GO:0022857">
    <property type="term" value="F:transmembrane transporter activity"/>
    <property type="evidence" value="ECO:0007669"/>
    <property type="project" value="InterPro"/>
</dbReference>
<reference evidence="7" key="1">
    <citation type="submission" date="2020-11" db="EMBL/GenBank/DDBJ databases">
        <authorList>
            <person name="Whiteford S."/>
        </authorList>
    </citation>
    <scope>NUCLEOTIDE SEQUENCE</scope>
</reference>
<sequence>MVEGAEPQEVEKLRHIQDTNGPTDPKNTTQNAPAPRYRVILEPALIGAMMAINIGQTSLQNFYLQTACTVDLGYNISVCETMAKEDLSQRVVSQVNISRSFVGCLIATVVLLFIGPWSDCSGRRKPLLIMPLLGMSVMSTAVLLLVTFHGASTVQVLYAVQIPMSLGGNFGLLLAAAFSYIGDVCHATGRDVTRTMGAHRASIQVAQVLGAVSGPLLYRHLGFYGVFPIVLLLQVMSLLFVIFAVKDVNVNRDNDVSVFNWRLPVNAVRCLLKKRHGHRRKIILLMLVVALGDRMLLSAEVLLSYMFYRRKFGWDDVMFGSFLAYRNIVSFLGTLVILTVLKRGMRLSDECVGVVSVASHVLSASALMAARTTAIVFVLPVIGIIAQGSQVVQRPILNKQILPTEQGKIYSVMGALESATQTLSSPLYSYLYSRTVTSNPDAWIIPGIVLGLLQLASYTWARHLGKSTKYQKNVKTVELKEMGKEGEVDKLLLGKDVKFYYVKTKLSNMQRPTAYPCFGTPAGYKTQSPSVSPNPCFGPPKPAYYQPSPCFGPPMPAFQPSTCFMPASAIRQMANQSQQRGHWAPTFY</sequence>
<protein>
    <submittedName>
        <fullName evidence="7">(diamondback moth) hypothetical protein</fullName>
    </submittedName>
</protein>
<dbReference type="Pfam" id="PF07690">
    <property type="entry name" value="MFS_1"/>
    <property type="match status" value="1"/>
</dbReference>
<feature type="transmembrane region" description="Helical" evidence="6">
    <location>
        <begin position="361"/>
        <end position="386"/>
    </location>
</feature>
<dbReference type="PANTHER" id="PTHR23507">
    <property type="entry name" value="ZGC:174356"/>
    <property type="match status" value="1"/>
</dbReference>
<organism evidence="7 8">
    <name type="scientific">Plutella xylostella</name>
    <name type="common">Diamondback moth</name>
    <name type="synonym">Plutella maculipennis</name>
    <dbReference type="NCBI Taxonomy" id="51655"/>
    <lineage>
        <taxon>Eukaryota</taxon>
        <taxon>Metazoa</taxon>
        <taxon>Ecdysozoa</taxon>
        <taxon>Arthropoda</taxon>
        <taxon>Hexapoda</taxon>
        <taxon>Insecta</taxon>
        <taxon>Pterygota</taxon>
        <taxon>Neoptera</taxon>
        <taxon>Endopterygota</taxon>
        <taxon>Lepidoptera</taxon>
        <taxon>Glossata</taxon>
        <taxon>Ditrysia</taxon>
        <taxon>Yponomeutoidea</taxon>
        <taxon>Plutellidae</taxon>
        <taxon>Plutella</taxon>
    </lineage>
</organism>
<evidence type="ECO:0000256" key="5">
    <source>
        <dbReference type="SAM" id="MobiDB-lite"/>
    </source>
</evidence>
<dbReference type="InterPro" id="IPR036259">
    <property type="entry name" value="MFS_trans_sf"/>
</dbReference>
<keyword evidence="3 6" id="KW-1133">Transmembrane helix</keyword>
<keyword evidence="2 6" id="KW-0812">Transmembrane</keyword>
<dbReference type="InterPro" id="IPR011701">
    <property type="entry name" value="MFS"/>
</dbReference>
<dbReference type="SUPFAM" id="SSF103473">
    <property type="entry name" value="MFS general substrate transporter"/>
    <property type="match status" value="1"/>
</dbReference>
<feature type="transmembrane region" description="Helical" evidence="6">
    <location>
        <begin position="282"/>
        <end position="303"/>
    </location>
</feature>
<dbReference type="EMBL" id="CAJHNJ030000024">
    <property type="protein sequence ID" value="CAG9120948.1"/>
    <property type="molecule type" value="Genomic_DNA"/>
</dbReference>
<keyword evidence="8" id="KW-1185">Reference proteome</keyword>
<gene>
    <name evidence="7" type="ORF">PLXY2_LOCUS7302</name>
</gene>
<dbReference type="PANTHER" id="PTHR23507:SF39">
    <property type="entry name" value="GH23453P-RELATED"/>
    <property type="match status" value="1"/>
</dbReference>
<feature type="transmembrane region" description="Helical" evidence="6">
    <location>
        <begin position="127"/>
        <end position="150"/>
    </location>
</feature>
<proteinExistence type="predicted"/>
<evidence type="ECO:0000313" key="8">
    <source>
        <dbReference type="Proteomes" id="UP000653454"/>
    </source>
</evidence>
<feature type="transmembrane region" description="Helical" evidence="6">
    <location>
        <begin position="97"/>
        <end position="115"/>
    </location>
</feature>